<name>A0A9D2HXW0_9BACE</name>
<dbReference type="FunFam" id="2.60.40.1120:FF:000003">
    <property type="entry name" value="Outer membrane protein Omp121"/>
    <property type="match status" value="1"/>
</dbReference>
<dbReference type="EMBL" id="DWZI01000049">
    <property type="protein sequence ID" value="HJA86504.1"/>
    <property type="molecule type" value="Genomic_DNA"/>
</dbReference>
<dbReference type="Pfam" id="PF13715">
    <property type="entry name" value="CarbopepD_reg_2"/>
    <property type="match status" value="1"/>
</dbReference>
<reference evidence="12" key="2">
    <citation type="submission" date="2021-04" db="EMBL/GenBank/DDBJ databases">
        <authorList>
            <person name="Gilroy R."/>
        </authorList>
    </citation>
    <scope>NUCLEOTIDE SEQUENCE</scope>
    <source>
        <strain evidence="12">ChiHjej12B11-9795</strain>
    </source>
</reference>
<keyword evidence="4 8" id="KW-0812">Transmembrane</keyword>
<evidence type="ECO:0000256" key="5">
    <source>
        <dbReference type="ARBA" id="ARBA00023077"/>
    </source>
</evidence>
<keyword evidence="7 8" id="KW-0998">Cell outer membrane</keyword>
<evidence type="ECO:0000256" key="7">
    <source>
        <dbReference type="ARBA" id="ARBA00023237"/>
    </source>
</evidence>
<reference evidence="12" key="1">
    <citation type="journal article" date="2021" name="PeerJ">
        <title>Extensive microbial diversity within the chicken gut microbiome revealed by metagenomics and culture.</title>
        <authorList>
            <person name="Gilroy R."/>
            <person name="Ravi A."/>
            <person name="Getino M."/>
            <person name="Pursley I."/>
            <person name="Horton D.L."/>
            <person name="Alikhan N.F."/>
            <person name="Baker D."/>
            <person name="Gharbi K."/>
            <person name="Hall N."/>
            <person name="Watson M."/>
            <person name="Adriaenssens E.M."/>
            <person name="Foster-Nyarko E."/>
            <person name="Jarju S."/>
            <person name="Secka A."/>
            <person name="Antonio M."/>
            <person name="Oren A."/>
            <person name="Chaudhuri R.R."/>
            <person name="La Ragione R."/>
            <person name="Hildebrand F."/>
            <person name="Pallen M.J."/>
        </authorList>
    </citation>
    <scope>NUCLEOTIDE SEQUENCE</scope>
    <source>
        <strain evidence="12">ChiHjej12B11-9795</strain>
    </source>
</reference>
<evidence type="ECO:0000259" key="11">
    <source>
        <dbReference type="Pfam" id="PF07715"/>
    </source>
</evidence>
<dbReference type="InterPro" id="IPR039426">
    <property type="entry name" value="TonB-dep_rcpt-like"/>
</dbReference>
<comment type="caution">
    <text evidence="12">The sequence shown here is derived from an EMBL/GenBank/DDBJ whole genome shotgun (WGS) entry which is preliminary data.</text>
</comment>
<dbReference type="NCBIfam" id="TIGR04057">
    <property type="entry name" value="SusC_RagA_signa"/>
    <property type="match status" value="1"/>
</dbReference>
<dbReference type="Pfam" id="PF00593">
    <property type="entry name" value="TonB_dep_Rec_b-barrel"/>
    <property type="match status" value="1"/>
</dbReference>
<accession>A0A9D2HXW0</accession>
<dbReference type="SUPFAM" id="SSF49464">
    <property type="entry name" value="Carboxypeptidase regulatory domain-like"/>
    <property type="match status" value="1"/>
</dbReference>
<dbReference type="SUPFAM" id="SSF56935">
    <property type="entry name" value="Porins"/>
    <property type="match status" value="1"/>
</dbReference>
<comment type="similarity">
    <text evidence="8 9">Belongs to the TonB-dependent receptor family.</text>
</comment>
<feature type="domain" description="TonB-dependent receptor plug" evidence="11">
    <location>
        <begin position="103"/>
        <end position="208"/>
    </location>
</feature>
<evidence type="ECO:0000256" key="3">
    <source>
        <dbReference type="ARBA" id="ARBA00022452"/>
    </source>
</evidence>
<proteinExistence type="inferred from homology"/>
<dbReference type="InterPro" id="IPR000531">
    <property type="entry name" value="Beta-barrel_TonB"/>
</dbReference>
<dbReference type="InterPro" id="IPR008969">
    <property type="entry name" value="CarboxyPept-like_regulatory"/>
</dbReference>
<dbReference type="PROSITE" id="PS52016">
    <property type="entry name" value="TONB_DEPENDENT_REC_3"/>
    <property type="match status" value="1"/>
</dbReference>
<dbReference type="InterPro" id="IPR023997">
    <property type="entry name" value="TonB-dep_OMP_SusC/RagA_CS"/>
</dbReference>
<evidence type="ECO:0000256" key="4">
    <source>
        <dbReference type="ARBA" id="ARBA00022692"/>
    </source>
</evidence>
<keyword evidence="5 9" id="KW-0798">TonB box</keyword>
<comment type="subcellular location">
    <subcellularLocation>
        <location evidence="1 8">Cell outer membrane</location>
        <topology evidence="1 8">Multi-pass membrane protein</topology>
    </subcellularLocation>
</comment>
<evidence type="ECO:0000256" key="9">
    <source>
        <dbReference type="RuleBase" id="RU003357"/>
    </source>
</evidence>
<evidence type="ECO:0000259" key="10">
    <source>
        <dbReference type="Pfam" id="PF00593"/>
    </source>
</evidence>
<dbReference type="NCBIfam" id="TIGR04056">
    <property type="entry name" value="OMP_RagA_SusC"/>
    <property type="match status" value="1"/>
</dbReference>
<dbReference type="FunFam" id="2.170.130.10:FF:000003">
    <property type="entry name" value="SusC/RagA family TonB-linked outer membrane protein"/>
    <property type="match status" value="1"/>
</dbReference>
<evidence type="ECO:0000256" key="2">
    <source>
        <dbReference type="ARBA" id="ARBA00022448"/>
    </source>
</evidence>
<protein>
    <submittedName>
        <fullName evidence="12">TonB-dependent receptor</fullName>
    </submittedName>
</protein>
<dbReference type="InterPro" id="IPR036942">
    <property type="entry name" value="Beta-barrel_TonB_sf"/>
</dbReference>
<dbReference type="Gene3D" id="2.170.130.10">
    <property type="entry name" value="TonB-dependent receptor, plug domain"/>
    <property type="match status" value="1"/>
</dbReference>
<dbReference type="InterPro" id="IPR037066">
    <property type="entry name" value="Plug_dom_sf"/>
</dbReference>
<dbReference type="Pfam" id="PF07715">
    <property type="entry name" value="Plug"/>
    <property type="match status" value="1"/>
</dbReference>
<dbReference type="Gene3D" id="2.60.40.1120">
    <property type="entry name" value="Carboxypeptidase-like, regulatory domain"/>
    <property type="match status" value="1"/>
</dbReference>
<keyword evidence="12" id="KW-0675">Receptor</keyword>
<dbReference type="InterPro" id="IPR012910">
    <property type="entry name" value="Plug_dom"/>
</dbReference>
<dbReference type="GO" id="GO:0009279">
    <property type="term" value="C:cell outer membrane"/>
    <property type="evidence" value="ECO:0007669"/>
    <property type="project" value="UniProtKB-SubCell"/>
</dbReference>
<feature type="domain" description="TonB-dependent receptor-like beta-barrel" evidence="10">
    <location>
        <begin position="402"/>
        <end position="792"/>
    </location>
</feature>
<evidence type="ECO:0000256" key="6">
    <source>
        <dbReference type="ARBA" id="ARBA00023136"/>
    </source>
</evidence>
<evidence type="ECO:0000256" key="1">
    <source>
        <dbReference type="ARBA" id="ARBA00004571"/>
    </source>
</evidence>
<dbReference type="Proteomes" id="UP000823862">
    <property type="component" value="Unassembled WGS sequence"/>
</dbReference>
<evidence type="ECO:0000256" key="8">
    <source>
        <dbReference type="PROSITE-ProRule" id="PRU01360"/>
    </source>
</evidence>
<dbReference type="Gene3D" id="2.40.170.20">
    <property type="entry name" value="TonB-dependent receptor, beta-barrel domain"/>
    <property type="match status" value="1"/>
</dbReference>
<dbReference type="AlphaFoldDB" id="A0A9D2HXW0"/>
<evidence type="ECO:0000313" key="12">
    <source>
        <dbReference type="EMBL" id="HJA86504.1"/>
    </source>
</evidence>
<evidence type="ECO:0000313" key="13">
    <source>
        <dbReference type="Proteomes" id="UP000823862"/>
    </source>
</evidence>
<keyword evidence="6 8" id="KW-0472">Membrane</keyword>
<dbReference type="InterPro" id="IPR023996">
    <property type="entry name" value="TonB-dep_OMP_SusC/RagA"/>
</dbReference>
<organism evidence="12 13">
    <name type="scientific">Candidatus Bacteroides avicola</name>
    <dbReference type="NCBI Taxonomy" id="2838468"/>
    <lineage>
        <taxon>Bacteria</taxon>
        <taxon>Pseudomonadati</taxon>
        <taxon>Bacteroidota</taxon>
        <taxon>Bacteroidia</taxon>
        <taxon>Bacteroidales</taxon>
        <taxon>Bacteroidaceae</taxon>
        <taxon>Bacteroides</taxon>
    </lineage>
</organism>
<keyword evidence="3 8" id="KW-1134">Transmembrane beta strand</keyword>
<keyword evidence="2 8" id="KW-0813">Transport</keyword>
<sequence>MLLCTSASVFAQKTVTGTVFDDTGMTVIGASVAEKGTNNGAITDIDGKFTVKVQDDAILVISYIGYVTQEISVKGKTNINVTLKEDSEVLDEVVVVGYGVQKKANLTGAVATVASDKLESRATTSLSSSLSGLAAGVQVSQSSGKPGSDGANIQMRGLGSFNSTSPMIIVDGAEASIASVNSDDVESISFLKDAASAAIYGSRGANGVILITTKRGKKGQAPKVTYTGIVTNSKMSGKAFRFENNYAEYMEMANRWSTNRDYQAGTKYTQAAIDEWREGAQLAASDPYGTNNPYGVPNFLAYPSTQWVDVLFRPYTMHKHNVSITGGSDKTTYLLSFGYMDNPGMLENTGLKRYEGRINVETEITKFLSIGTQTYATFENSEPGNTSFTYMFQNTPAMTPEYNGRYGVAVDGSSNNNLLATVVGTGGQYNDTRLNTTWYARLKPFKGLTIEGRFNYQTLFSESETWTKSVDKENFRTGDLYPGTSADQATTSRGTTRYQNRTQTGTIQYANTFGDHDFSIMLGTEQYYWQVKGFSATRTGLLDLSLPDFTAATDQQIPTVGGTAMQEYGVISYFGRLNYSYKERYLLEANFRRDGSSRFGPDHRWGTFPSVSAAWRILEEPFMEPAKDIFSNLKLRASWGKLGNMTAGYYDWQATYSAVNYSFSDQVVKGLRQGKIANPNLHWEAGESIDVGLEMGFFDNRLGIEADWYQRTTKGILASPSIYMTMGSVSAPVTNTSDMRNRGIELNLRWADRIKDFEYSISANFAWNKNTVSKYKGKLEQGWTTDENGNPIYVTNRGDVADYGNTIVVEDHMYNEHYLFERHHGNGNIYLADGVTPDPNGGPRDGMIRTKQDLDWVRAMLDYRDAEGNRVYDFNNQSIGQGQGLWYGEMIYADINGDGMYGTNDNDRVFTGKSTTPKYTYGINIAMAWKGFDLNMTWAGNAGMYRYIYERGFNQMSDAGWQEGTIVARNARDIFYYCDPELSATDPTYDPALDPNANIDAPYMRIGNTNSAHRANTSELYNASYIKLKTLQIGYTLPQALTKKAYINKLRVFASFENLLTITSFPGVDPEMSGSGFQSYPIPRMISGGINITF</sequence>
<gene>
    <name evidence="12" type="ORF">H9950_10020</name>
</gene>